<feature type="domain" description="Glycosyl transferase family 1" evidence="1">
    <location>
        <begin position="212"/>
        <end position="363"/>
    </location>
</feature>
<evidence type="ECO:0000313" key="3">
    <source>
        <dbReference type="EMBL" id="RUO64283.1"/>
    </source>
</evidence>
<dbReference type="InterPro" id="IPR001296">
    <property type="entry name" value="Glyco_trans_1"/>
</dbReference>
<dbReference type="InterPro" id="IPR028098">
    <property type="entry name" value="Glyco_trans_4-like_N"/>
</dbReference>
<reference evidence="3 4" key="1">
    <citation type="journal article" date="2011" name="Front. Microbiol.">
        <title>Genomic signatures of strain selection and enhancement in Bacillus atrophaeus var. globigii, a historical biowarfare simulant.</title>
        <authorList>
            <person name="Gibbons H.S."/>
            <person name="Broomall S.M."/>
            <person name="McNew L.A."/>
            <person name="Daligault H."/>
            <person name="Chapman C."/>
            <person name="Bruce D."/>
            <person name="Karavis M."/>
            <person name="Krepps M."/>
            <person name="McGregor P.A."/>
            <person name="Hong C."/>
            <person name="Park K.H."/>
            <person name="Akmal A."/>
            <person name="Feldman A."/>
            <person name="Lin J.S."/>
            <person name="Chang W.E."/>
            <person name="Higgs B.W."/>
            <person name="Demirev P."/>
            <person name="Lindquist J."/>
            <person name="Liem A."/>
            <person name="Fochler E."/>
            <person name="Read T.D."/>
            <person name="Tapia R."/>
            <person name="Johnson S."/>
            <person name="Bishop-Lilly K.A."/>
            <person name="Detter C."/>
            <person name="Han C."/>
            <person name="Sozhamannan S."/>
            <person name="Rosenzweig C.N."/>
            <person name="Skowronski E.W."/>
        </authorList>
    </citation>
    <scope>NUCLEOTIDE SEQUENCE [LARGE SCALE GENOMIC DNA]</scope>
    <source>
        <strain evidence="3 4">TPS4-2</strain>
    </source>
</reference>
<sequence>MAQVVRNSRPMLMTYGWENFGRDHQAINKMKGKSVTLLLGTLSGGGSESVCINLANFLSARGWDVTLVCVNLKSRDYESAVTDKVNLVDLKAPRLMLAFFYLIPFLRKEQPSLVLSFHYYTASLLLLCRLFLRKKYKVLLRNNISLSSSEKNKEGLDKIAFKFVKLIYKKFDAVISQCKSMEKELLSSYGVSPKKSHVIYNPLKPLQIQKNKKEIKGVPENYILSVGRLSDQKQFRHAIYALKMLSEQGYDSLRLVIVGQGGELKNLKDYSRELCVSERVIFLGFTKELGMLYKGAKLTLMTSKFEGFPNVLIESISVGTPVVSYDCATGPSEIVVDNVNGLLVEKNNKTRLVKALTSVLDADWDSDEIIGTSLRFSPDSIVPQYERLLLSYQKNN</sequence>
<evidence type="ECO:0000313" key="4">
    <source>
        <dbReference type="Proteomes" id="UP000288361"/>
    </source>
</evidence>
<dbReference type="Pfam" id="PF00534">
    <property type="entry name" value="Glycos_transf_1"/>
    <property type="match status" value="1"/>
</dbReference>
<comment type="caution">
    <text evidence="3">The sequence shown here is derived from an EMBL/GenBank/DDBJ whole genome shotgun (WGS) entry which is preliminary data.</text>
</comment>
<name>A0A432YRK0_9GAMM</name>
<evidence type="ECO:0000259" key="2">
    <source>
        <dbReference type="Pfam" id="PF13439"/>
    </source>
</evidence>
<organism evidence="3 4">
    <name type="scientific">Idiomarina piscisalsi</name>
    <dbReference type="NCBI Taxonomy" id="1096243"/>
    <lineage>
        <taxon>Bacteria</taxon>
        <taxon>Pseudomonadati</taxon>
        <taxon>Pseudomonadota</taxon>
        <taxon>Gammaproteobacteria</taxon>
        <taxon>Alteromonadales</taxon>
        <taxon>Idiomarinaceae</taxon>
        <taxon>Idiomarina</taxon>
    </lineage>
</organism>
<dbReference type="CDD" id="cd03811">
    <property type="entry name" value="GT4_GT28_WabH-like"/>
    <property type="match status" value="1"/>
</dbReference>
<dbReference type="GO" id="GO:1901135">
    <property type="term" value="P:carbohydrate derivative metabolic process"/>
    <property type="evidence" value="ECO:0007669"/>
    <property type="project" value="UniProtKB-ARBA"/>
</dbReference>
<dbReference type="EMBL" id="PIQA01000006">
    <property type="protein sequence ID" value="RUO64283.1"/>
    <property type="molecule type" value="Genomic_DNA"/>
</dbReference>
<dbReference type="SUPFAM" id="SSF53756">
    <property type="entry name" value="UDP-Glycosyltransferase/glycogen phosphorylase"/>
    <property type="match status" value="1"/>
</dbReference>
<dbReference type="GO" id="GO:0016757">
    <property type="term" value="F:glycosyltransferase activity"/>
    <property type="evidence" value="ECO:0007669"/>
    <property type="project" value="InterPro"/>
</dbReference>
<feature type="domain" description="Glycosyltransferase subfamily 4-like N-terminal" evidence="2">
    <location>
        <begin position="45"/>
        <end position="202"/>
    </location>
</feature>
<proteinExistence type="predicted"/>
<protein>
    <submittedName>
        <fullName evidence="3">Glycosyl transferase</fullName>
    </submittedName>
</protein>
<keyword evidence="3" id="KW-0808">Transferase</keyword>
<dbReference type="Gene3D" id="3.40.50.2000">
    <property type="entry name" value="Glycogen Phosphorylase B"/>
    <property type="match status" value="2"/>
</dbReference>
<gene>
    <name evidence="3" type="ORF">CWI73_08995</name>
</gene>
<accession>A0A432YRK0</accession>
<dbReference type="Proteomes" id="UP000288361">
    <property type="component" value="Unassembled WGS sequence"/>
</dbReference>
<evidence type="ECO:0000259" key="1">
    <source>
        <dbReference type="Pfam" id="PF00534"/>
    </source>
</evidence>
<dbReference type="AlphaFoldDB" id="A0A432YRK0"/>
<dbReference type="PANTHER" id="PTHR12526">
    <property type="entry name" value="GLYCOSYLTRANSFERASE"/>
    <property type="match status" value="1"/>
</dbReference>
<dbReference type="Pfam" id="PF13439">
    <property type="entry name" value="Glyco_transf_4"/>
    <property type="match status" value="1"/>
</dbReference>
<dbReference type="PANTHER" id="PTHR12526:SF630">
    <property type="entry name" value="GLYCOSYLTRANSFERASE"/>
    <property type="match status" value="1"/>
</dbReference>